<dbReference type="RefSeq" id="WP_122230715.1">
    <property type="nucleotide sequence ID" value="NZ_RDQO01000005.1"/>
</dbReference>
<dbReference type="InterPro" id="IPR030678">
    <property type="entry name" value="Peptide/Ni-bd"/>
</dbReference>
<organism evidence="4 5">
    <name type="scientific">Corticibacter populi</name>
    <dbReference type="NCBI Taxonomy" id="1550736"/>
    <lineage>
        <taxon>Bacteria</taxon>
        <taxon>Pseudomonadati</taxon>
        <taxon>Pseudomonadota</taxon>
        <taxon>Betaproteobacteria</taxon>
        <taxon>Burkholderiales</taxon>
        <taxon>Comamonadaceae</taxon>
        <taxon>Corticibacter</taxon>
    </lineage>
</organism>
<keyword evidence="1 2" id="KW-0732">Signal</keyword>
<dbReference type="Gene3D" id="3.10.105.10">
    <property type="entry name" value="Dipeptide-binding Protein, Domain 3"/>
    <property type="match status" value="1"/>
</dbReference>
<dbReference type="GO" id="GO:0030288">
    <property type="term" value="C:outer membrane-bounded periplasmic space"/>
    <property type="evidence" value="ECO:0007669"/>
    <property type="project" value="TreeGrafter"/>
</dbReference>
<dbReference type="GO" id="GO:1904680">
    <property type="term" value="F:peptide transmembrane transporter activity"/>
    <property type="evidence" value="ECO:0007669"/>
    <property type="project" value="TreeGrafter"/>
</dbReference>
<dbReference type="InterPro" id="IPR039424">
    <property type="entry name" value="SBP_5"/>
</dbReference>
<accession>A0A3M6QLX9</accession>
<dbReference type="CDD" id="cd08497">
    <property type="entry name" value="MbnE-like"/>
    <property type="match status" value="1"/>
</dbReference>
<feature type="chain" id="PRO_5018159862" evidence="2">
    <location>
        <begin position="22"/>
        <end position="608"/>
    </location>
</feature>
<dbReference type="EMBL" id="RDQO01000005">
    <property type="protein sequence ID" value="RMX04080.1"/>
    <property type="molecule type" value="Genomic_DNA"/>
</dbReference>
<reference evidence="4 5" key="1">
    <citation type="submission" date="2018-10" db="EMBL/GenBank/DDBJ databases">
        <title>Draft genome of Cortibacter populi DSM10536.</title>
        <authorList>
            <person name="Bernier A.-M."/>
            <person name="Bernard K."/>
        </authorList>
    </citation>
    <scope>NUCLEOTIDE SEQUENCE [LARGE SCALE GENOMIC DNA]</scope>
    <source>
        <strain evidence="4 5">DSM 105136</strain>
    </source>
</reference>
<dbReference type="InterPro" id="IPR000914">
    <property type="entry name" value="SBP_5_dom"/>
</dbReference>
<evidence type="ECO:0000313" key="4">
    <source>
        <dbReference type="EMBL" id="RMX04080.1"/>
    </source>
</evidence>
<evidence type="ECO:0000313" key="5">
    <source>
        <dbReference type="Proteomes" id="UP000278006"/>
    </source>
</evidence>
<dbReference type="Pfam" id="PF00496">
    <property type="entry name" value="SBP_bac_5"/>
    <property type="match status" value="1"/>
</dbReference>
<proteinExistence type="predicted"/>
<feature type="signal peptide" evidence="2">
    <location>
        <begin position="1"/>
        <end position="21"/>
    </location>
</feature>
<dbReference type="PIRSF" id="PIRSF002741">
    <property type="entry name" value="MppA"/>
    <property type="match status" value="1"/>
</dbReference>
<dbReference type="GO" id="GO:0015833">
    <property type="term" value="P:peptide transport"/>
    <property type="evidence" value="ECO:0007669"/>
    <property type="project" value="TreeGrafter"/>
</dbReference>
<evidence type="ECO:0000259" key="3">
    <source>
        <dbReference type="Pfam" id="PF00496"/>
    </source>
</evidence>
<dbReference type="PANTHER" id="PTHR30290:SF64">
    <property type="entry name" value="ABC TRANSPORTER PERIPLASMIC BINDING PROTEIN"/>
    <property type="match status" value="1"/>
</dbReference>
<protein>
    <submittedName>
        <fullName evidence="4">ABC transporter substrate-binding protein</fullName>
    </submittedName>
</protein>
<dbReference type="Proteomes" id="UP000278006">
    <property type="component" value="Unassembled WGS sequence"/>
</dbReference>
<gene>
    <name evidence="4" type="ORF">D8I35_14760</name>
</gene>
<dbReference type="OrthoDB" id="9803988at2"/>
<dbReference type="GO" id="GO:0042884">
    <property type="term" value="P:microcin transport"/>
    <property type="evidence" value="ECO:0007669"/>
    <property type="project" value="TreeGrafter"/>
</dbReference>
<feature type="domain" description="Solute-binding protein family 5" evidence="3">
    <location>
        <begin position="104"/>
        <end position="514"/>
    </location>
</feature>
<evidence type="ECO:0000256" key="2">
    <source>
        <dbReference type="SAM" id="SignalP"/>
    </source>
</evidence>
<evidence type="ECO:0000256" key="1">
    <source>
        <dbReference type="ARBA" id="ARBA00022729"/>
    </source>
</evidence>
<comment type="caution">
    <text evidence="4">The sequence shown here is derived from an EMBL/GenBank/DDBJ whole genome shotgun (WGS) entry which is preliminary data.</text>
</comment>
<sequence length="608" mass="68430">MRKTVSCLLALSLAAPWAALPAWGAYAYALWGEPKYPEGFAHFDYVNPAAPKGGELRLVSNLRSSTFDKYNPFTIRGSTPAYLQTVIFESLLTGSLDETATGYGLLAEGVEVAPDRLSATFELRPEARFHNGQPVLAADVKHSFDTLISAKASPAYATMLADVKQAVVLGERRIRFDFASPNRELPLTVGSLPIFSRDWGVVDGVAKPFDEIITDTPIGSGPYRIGPVVFGRDITYVRDPDYWGRDLNVNVGANNFERITIRIYQDNTARLEALKAGEFDAMQFFSAGDWARRVHGRKFDSGELVKTEFEHLNPTGFQSYVLNTRRPLLQDVRVRRALALAMDYEWMNQRLFYSSYRRVQGIFGNTECHAEGTPGPAELALLEPWRGSIPPEAFGPVAPPPRTDDREDGLRENLREARELLAEAGWHIQGGVLRNDKGQPFVLEYLDSSEGGIRTLSPWMRNLHKLGIELRFRAVDFALLLQRWQSFDFDITTVNMRGTHNPGQEYAEIFGSQAADTPDSSNFTGIRSPAVDAMIRRMVNAESREAFLPACRALERIIVAENILIPQWYANTFRVVYNAGRLDFQAPMPPYTQTVENWIMFNWWSRQP</sequence>
<dbReference type="PANTHER" id="PTHR30290">
    <property type="entry name" value="PERIPLASMIC BINDING COMPONENT OF ABC TRANSPORTER"/>
    <property type="match status" value="1"/>
</dbReference>
<keyword evidence="5" id="KW-1185">Reference proteome</keyword>
<name>A0A3M6QLX9_9BURK</name>
<dbReference type="AlphaFoldDB" id="A0A3M6QLX9"/>
<dbReference type="Gene3D" id="3.40.190.10">
    <property type="entry name" value="Periplasmic binding protein-like II"/>
    <property type="match status" value="1"/>
</dbReference>
<dbReference type="GO" id="GO:0043190">
    <property type="term" value="C:ATP-binding cassette (ABC) transporter complex"/>
    <property type="evidence" value="ECO:0007669"/>
    <property type="project" value="InterPro"/>
</dbReference>
<dbReference type="SUPFAM" id="SSF53850">
    <property type="entry name" value="Periplasmic binding protein-like II"/>
    <property type="match status" value="1"/>
</dbReference>